<evidence type="ECO:0000256" key="1">
    <source>
        <dbReference type="ARBA" id="ARBA00011073"/>
    </source>
</evidence>
<keyword evidence="4 5" id="KW-0720">Serine protease</keyword>
<comment type="similarity">
    <text evidence="1 5">Belongs to the peptidase S8 family.</text>
</comment>
<proteinExistence type="inferred from homology"/>
<keyword evidence="3 5" id="KW-0378">Hydrolase</keyword>
<gene>
    <name evidence="7" type="ORF">BWK59_10955</name>
</gene>
<dbReference type="EMBL" id="MTCZ01000125">
    <property type="protein sequence ID" value="OWP83358.1"/>
    <property type="molecule type" value="Genomic_DNA"/>
</dbReference>
<evidence type="ECO:0000313" key="7">
    <source>
        <dbReference type="EMBL" id="OWP83358.1"/>
    </source>
</evidence>
<evidence type="ECO:0000256" key="2">
    <source>
        <dbReference type="ARBA" id="ARBA00022670"/>
    </source>
</evidence>
<dbReference type="GO" id="GO:0006508">
    <property type="term" value="P:proteolysis"/>
    <property type="evidence" value="ECO:0007669"/>
    <property type="project" value="UniProtKB-KW"/>
</dbReference>
<dbReference type="PRINTS" id="PR00723">
    <property type="entry name" value="SUBTILISIN"/>
</dbReference>
<evidence type="ECO:0000313" key="8">
    <source>
        <dbReference type="Proteomes" id="UP000197768"/>
    </source>
</evidence>
<dbReference type="InterPro" id="IPR000209">
    <property type="entry name" value="Peptidase_S8/S53_dom"/>
</dbReference>
<evidence type="ECO:0000256" key="4">
    <source>
        <dbReference type="ARBA" id="ARBA00022825"/>
    </source>
</evidence>
<organism evidence="7 8">
    <name type="scientific">Flavobacterium davisii</name>
    <dbReference type="NCBI Taxonomy" id="2906077"/>
    <lineage>
        <taxon>Bacteria</taxon>
        <taxon>Pseudomonadati</taxon>
        <taxon>Bacteroidota</taxon>
        <taxon>Flavobacteriia</taxon>
        <taxon>Flavobacteriales</taxon>
        <taxon>Flavobacteriaceae</taxon>
        <taxon>Flavobacterium</taxon>
    </lineage>
</organism>
<evidence type="ECO:0000256" key="5">
    <source>
        <dbReference type="PROSITE-ProRule" id="PRU01240"/>
    </source>
</evidence>
<name>A0A246GGQ1_9FLAO</name>
<dbReference type="Proteomes" id="UP000197768">
    <property type="component" value="Unassembled WGS sequence"/>
</dbReference>
<reference evidence="7 8" key="1">
    <citation type="journal article" date="2017" name="Infect. Genet. Evol.">
        <title>Comparative genome analysis of fish pathogen Flavobacterium columnare reveals extensive sequence diversity within the species.</title>
        <authorList>
            <person name="Kayansamruaj P."/>
            <person name="Dong H.T."/>
            <person name="Hirono I."/>
            <person name="Kondo H."/>
            <person name="Senapin S."/>
            <person name="Rodkhum C."/>
        </authorList>
    </citation>
    <scope>NUCLEOTIDE SEQUENCE [LARGE SCALE GENOMIC DNA]</scope>
    <source>
        <strain evidence="7 8">1215</strain>
    </source>
</reference>
<evidence type="ECO:0000256" key="3">
    <source>
        <dbReference type="ARBA" id="ARBA00022801"/>
    </source>
</evidence>
<comment type="caution">
    <text evidence="7">The sequence shown here is derived from an EMBL/GenBank/DDBJ whole genome shotgun (WGS) entry which is preliminary data.</text>
</comment>
<feature type="active site" description="Charge relay system" evidence="5">
    <location>
        <position position="473"/>
    </location>
</feature>
<dbReference type="InterPro" id="IPR051048">
    <property type="entry name" value="Peptidase_S8/S53_subtilisin"/>
</dbReference>
<dbReference type="Gene3D" id="3.40.50.200">
    <property type="entry name" value="Peptidase S8/S53 domain"/>
    <property type="match status" value="2"/>
</dbReference>
<dbReference type="PANTHER" id="PTHR43399:SF4">
    <property type="entry name" value="CELL WALL-ASSOCIATED PROTEASE"/>
    <property type="match status" value="1"/>
</dbReference>
<evidence type="ECO:0000259" key="6">
    <source>
        <dbReference type="Pfam" id="PF00082"/>
    </source>
</evidence>
<sequence>MKKIFFCLLLLYLSSCSKSLFKPITLKKSNLSKNLRISELKNWQQLDIEKDSVLGISLNRTYKEIIKHKKGVAVTVAVIDSYIHSKHEDLQNSIWVNKKEIPNNNIDDDQNGFIDDIHGWNFLGNNQGDCTFRLNYDYSRKLRLLLKNNVDTLNFKGNKKDSIQFAEIVKAFKKSKKKNLSKLEDAKYYQLKYVDAFKAVNLVFKNKPYNLFQVDSLYRKYDRKNDEELFYDIYFVRDHLKTNNNKAWIDLFEERAVGEKLTSLNPKFNENEIIKDDETNLNDLNYGNGKVDYFSNKTWHGTMMSGMIAAQRNNNLGIDGFGNQIKIMPLVVSAASGNHRDKDIANAIRYAVDNGSKVINMSFGKSSPVYPEWIRESLEYASQKDVLIVVSAGNSSENLDSAFQYPNDYIKQDDTKEFINNLIVVGGTSHNLNSNLLYTFTNYGTKNVDVYSPSVDIWCLDPLRNYILDDGTSFGAAITSGLAALIRSHYPKLTAEVVKKIIMDSAIKLDLMVQVPGKKEDVLKPFSELSKSGGVVNAYNAMLMAKEKNKRIKQSNVCKKN</sequence>
<feature type="active site" description="Charge relay system" evidence="5">
    <location>
        <position position="80"/>
    </location>
</feature>
<feature type="active site" description="Charge relay system" evidence="5">
    <location>
        <position position="300"/>
    </location>
</feature>
<dbReference type="Pfam" id="PF00082">
    <property type="entry name" value="Peptidase_S8"/>
    <property type="match status" value="1"/>
</dbReference>
<protein>
    <recommendedName>
        <fullName evidence="6">Peptidase S8/S53 domain-containing protein</fullName>
    </recommendedName>
</protein>
<dbReference type="PANTHER" id="PTHR43399">
    <property type="entry name" value="SUBTILISIN-RELATED"/>
    <property type="match status" value="1"/>
</dbReference>
<dbReference type="GO" id="GO:0004252">
    <property type="term" value="F:serine-type endopeptidase activity"/>
    <property type="evidence" value="ECO:0007669"/>
    <property type="project" value="UniProtKB-UniRule"/>
</dbReference>
<dbReference type="InterPro" id="IPR015500">
    <property type="entry name" value="Peptidase_S8_subtilisin-rel"/>
</dbReference>
<accession>A0A246GGQ1</accession>
<feature type="domain" description="Peptidase S8/S53" evidence="6">
    <location>
        <begin position="73"/>
        <end position="506"/>
    </location>
</feature>
<keyword evidence="2 5" id="KW-0645">Protease</keyword>
<dbReference type="AlphaFoldDB" id="A0A246GGQ1"/>
<dbReference type="InterPro" id="IPR036852">
    <property type="entry name" value="Peptidase_S8/S53_dom_sf"/>
</dbReference>
<dbReference type="PROSITE" id="PS51892">
    <property type="entry name" value="SUBTILASE"/>
    <property type="match status" value="1"/>
</dbReference>
<dbReference type="RefSeq" id="WP_088393839.1">
    <property type="nucleotide sequence ID" value="NZ_MTCZ01000125.1"/>
</dbReference>
<dbReference type="SUPFAM" id="SSF52743">
    <property type="entry name" value="Subtilisin-like"/>
    <property type="match status" value="1"/>
</dbReference>